<gene>
    <name evidence="1" type="ORF">PV399_27430</name>
    <name evidence="2" type="ORF">PV666_35560</name>
</gene>
<dbReference type="EMBL" id="JARAWP010000025">
    <property type="protein sequence ID" value="MDX3023160.1"/>
    <property type="molecule type" value="Genomic_DNA"/>
</dbReference>
<comment type="caution">
    <text evidence="1">The sequence shown here is derived from an EMBL/GenBank/DDBJ whole genome shotgun (WGS) entry which is preliminary data.</text>
</comment>
<evidence type="ECO:0000313" key="1">
    <source>
        <dbReference type="EMBL" id="MDX2963426.1"/>
    </source>
</evidence>
<organism evidence="1 4">
    <name type="scientific">Streptomyces acidiscabies</name>
    <dbReference type="NCBI Taxonomy" id="42234"/>
    <lineage>
        <taxon>Bacteria</taxon>
        <taxon>Bacillati</taxon>
        <taxon>Actinomycetota</taxon>
        <taxon>Actinomycetes</taxon>
        <taxon>Kitasatosporales</taxon>
        <taxon>Streptomycetaceae</taxon>
        <taxon>Streptomyces</taxon>
    </lineage>
</organism>
<evidence type="ECO:0000313" key="4">
    <source>
        <dbReference type="Proteomes" id="UP001282288"/>
    </source>
</evidence>
<evidence type="ECO:0000313" key="2">
    <source>
        <dbReference type="EMBL" id="MDX3023160.1"/>
    </source>
</evidence>
<protein>
    <submittedName>
        <fullName evidence="1">Uncharacterized protein</fullName>
    </submittedName>
</protein>
<dbReference type="Proteomes" id="UP001282288">
    <property type="component" value="Unassembled WGS sequence"/>
</dbReference>
<proteinExistence type="predicted"/>
<keyword evidence="3" id="KW-1185">Reference proteome</keyword>
<dbReference type="GeneID" id="69809150"/>
<accession>A0AAP6EIF5</accession>
<dbReference type="EMBL" id="JARAWC010000021">
    <property type="protein sequence ID" value="MDX2963426.1"/>
    <property type="molecule type" value="Genomic_DNA"/>
</dbReference>
<dbReference type="Proteomes" id="UP001272987">
    <property type="component" value="Unassembled WGS sequence"/>
</dbReference>
<name>A0AAP6EIF5_9ACTN</name>
<reference evidence="1 3" key="1">
    <citation type="journal article" date="2023" name="Microb. Genom.">
        <title>Mesoterricola silvestris gen. nov., sp. nov., Mesoterricola sediminis sp. nov., Geothrix oryzae sp. nov., Geothrix edaphica sp. nov., Geothrix rubra sp. nov., and Geothrix limicola sp. nov., six novel members of Acidobacteriota isolated from soils.</title>
        <authorList>
            <person name="Weisberg A.J."/>
            <person name="Pearce E."/>
            <person name="Kramer C.G."/>
            <person name="Chang J.H."/>
            <person name="Clarke C.R."/>
        </authorList>
    </citation>
    <scope>NUCLEOTIDE SEQUENCE</scope>
    <source>
        <strain evidence="2 3">NB05-1H</strain>
        <strain evidence="1">NRRL_B-16521</strain>
    </source>
</reference>
<evidence type="ECO:0000313" key="3">
    <source>
        <dbReference type="Proteomes" id="UP001272987"/>
    </source>
</evidence>
<dbReference type="RefSeq" id="WP_158002831.1">
    <property type="nucleotide sequence ID" value="NZ_BCMK01000005.1"/>
</dbReference>
<dbReference type="AlphaFoldDB" id="A0AAP6EIF5"/>
<sequence>MSRRGRNEWLAGLLAEGRWSAGQLAHAVNTRGAAHGMTLRYDRSSVAHWLSGS</sequence>